<feature type="signal peptide" evidence="4">
    <location>
        <begin position="1"/>
        <end position="23"/>
    </location>
</feature>
<keyword evidence="2" id="KW-0442">Lipid degradation</keyword>
<dbReference type="RefSeq" id="WP_184926823.1">
    <property type="nucleotide sequence ID" value="NZ_JACHMO010000001.1"/>
</dbReference>
<organism evidence="5 6">
    <name type="scientific">Saccharothrix ecbatanensis</name>
    <dbReference type="NCBI Taxonomy" id="1105145"/>
    <lineage>
        <taxon>Bacteria</taxon>
        <taxon>Bacillati</taxon>
        <taxon>Actinomycetota</taxon>
        <taxon>Actinomycetes</taxon>
        <taxon>Pseudonocardiales</taxon>
        <taxon>Pseudonocardiaceae</taxon>
        <taxon>Saccharothrix</taxon>
    </lineage>
</organism>
<protein>
    <submittedName>
        <fullName evidence="5">Dienelactone hydrolase</fullName>
    </submittedName>
</protein>
<evidence type="ECO:0000256" key="3">
    <source>
        <dbReference type="ARBA" id="ARBA00023098"/>
    </source>
</evidence>
<dbReference type="Gene3D" id="3.40.50.1820">
    <property type="entry name" value="alpha/beta hydrolase"/>
    <property type="match status" value="1"/>
</dbReference>
<evidence type="ECO:0000256" key="4">
    <source>
        <dbReference type="SAM" id="SignalP"/>
    </source>
</evidence>
<keyword evidence="6" id="KW-1185">Reference proteome</keyword>
<keyword evidence="4" id="KW-0732">Signal</keyword>
<reference evidence="5 6" key="1">
    <citation type="submission" date="2020-08" db="EMBL/GenBank/DDBJ databases">
        <title>Sequencing the genomes of 1000 actinobacteria strains.</title>
        <authorList>
            <person name="Klenk H.-P."/>
        </authorList>
    </citation>
    <scope>NUCLEOTIDE SEQUENCE [LARGE SCALE GENOMIC DNA]</scope>
    <source>
        <strain evidence="5 6">DSM 45486</strain>
    </source>
</reference>
<dbReference type="PANTHER" id="PTHR10272">
    <property type="entry name" value="PLATELET-ACTIVATING FACTOR ACETYLHYDROLASE"/>
    <property type="match status" value="1"/>
</dbReference>
<dbReference type="GO" id="GO:0016042">
    <property type="term" value="P:lipid catabolic process"/>
    <property type="evidence" value="ECO:0007669"/>
    <property type="project" value="UniProtKB-KW"/>
</dbReference>
<dbReference type="Proteomes" id="UP000552097">
    <property type="component" value="Unassembled WGS sequence"/>
</dbReference>
<feature type="chain" id="PRO_5031473485" evidence="4">
    <location>
        <begin position="24"/>
        <end position="411"/>
    </location>
</feature>
<dbReference type="AlphaFoldDB" id="A0A7W9HRK7"/>
<dbReference type="GO" id="GO:0003847">
    <property type="term" value="F:1-alkyl-2-acetylglycerophosphocholine esterase activity"/>
    <property type="evidence" value="ECO:0007669"/>
    <property type="project" value="TreeGrafter"/>
</dbReference>
<dbReference type="PANTHER" id="PTHR10272:SF0">
    <property type="entry name" value="PLATELET-ACTIVATING FACTOR ACETYLHYDROLASE"/>
    <property type="match status" value="1"/>
</dbReference>
<evidence type="ECO:0000256" key="2">
    <source>
        <dbReference type="ARBA" id="ARBA00022963"/>
    </source>
</evidence>
<comment type="caution">
    <text evidence="5">The sequence shown here is derived from an EMBL/GenBank/DDBJ whole genome shotgun (WGS) entry which is preliminary data.</text>
</comment>
<accession>A0A7W9HRK7</accession>
<sequence length="411" mass="44586">MRTTALAVAVIATLVVATPPAAASTGTKIIMPALSGRHPVGTAELHLVDQRPDPWQPTTDRELMVTVSYPTRAADGERAPWMTSGVATVIDTQATPSLFGLPPGSVDWASTRRQALVNVPAARGDWPVVLFSPGFGSLRELNAGLTDDLASRGYVVVSMSHTHESAVVEFPGGRVEPPMVDDDLVDQRKTAIDTRVADTRFVLDQLGRIARGENPDAEHDPLPSGLGAVMDLSRVGMFGHSYGGYTAGETMVHDRRIDAGINVDGSMGYGSADDYRPGEVVTRGLDRPFMLVGGDFVDPVTGGRIVHSHQDPGFDPTWADFWPNQRGWKRDLHFDASTHYSFTDLQIAVPQLGGLLTPVKQRELVGAIDATRSLAAQHDYFAAYFDVHLKERHSPLFRGDSPRYPDVRFIG</sequence>
<gene>
    <name evidence="5" type="ORF">F4560_006679</name>
</gene>
<keyword evidence="1 5" id="KW-0378">Hydrolase</keyword>
<evidence type="ECO:0000313" key="5">
    <source>
        <dbReference type="EMBL" id="MBB5806911.1"/>
    </source>
</evidence>
<dbReference type="SUPFAM" id="SSF53474">
    <property type="entry name" value="alpha/beta-Hydrolases"/>
    <property type="match status" value="1"/>
</dbReference>
<dbReference type="Pfam" id="PF03403">
    <property type="entry name" value="PAF-AH_p_II"/>
    <property type="match status" value="1"/>
</dbReference>
<dbReference type="EMBL" id="JACHMO010000001">
    <property type="protein sequence ID" value="MBB5806911.1"/>
    <property type="molecule type" value="Genomic_DNA"/>
</dbReference>
<name>A0A7W9HRK7_9PSEU</name>
<dbReference type="InterPro" id="IPR029058">
    <property type="entry name" value="AB_hydrolase_fold"/>
</dbReference>
<evidence type="ECO:0000313" key="6">
    <source>
        <dbReference type="Proteomes" id="UP000552097"/>
    </source>
</evidence>
<proteinExistence type="predicted"/>
<keyword evidence="3" id="KW-0443">Lipid metabolism</keyword>
<evidence type="ECO:0000256" key="1">
    <source>
        <dbReference type="ARBA" id="ARBA00022801"/>
    </source>
</evidence>